<comment type="caution">
    <text evidence="4">The sequence shown here is derived from an EMBL/GenBank/DDBJ whole genome shotgun (WGS) entry which is preliminary data.</text>
</comment>
<dbReference type="InterPro" id="IPR036770">
    <property type="entry name" value="Ankyrin_rpt-contain_sf"/>
</dbReference>
<dbReference type="AlphaFoldDB" id="A0A1V9ZNH2"/>
<keyword evidence="1" id="KW-0677">Repeat</keyword>
<evidence type="ECO:0000256" key="1">
    <source>
        <dbReference type="ARBA" id="ARBA00022737"/>
    </source>
</evidence>
<reference evidence="4 5" key="1">
    <citation type="journal article" date="2014" name="Genome Biol. Evol.">
        <title>The secreted proteins of Achlya hypogyna and Thraustotheca clavata identify the ancestral oomycete secretome and reveal gene acquisitions by horizontal gene transfer.</title>
        <authorList>
            <person name="Misner I."/>
            <person name="Blouin N."/>
            <person name="Leonard G."/>
            <person name="Richards T.A."/>
            <person name="Lane C.E."/>
        </authorList>
    </citation>
    <scope>NUCLEOTIDE SEQUENCE [LARGE SCALE GENOMIC DNA]</scope>
    <source>
        <strain evidence="4 5">ATCC 34112</strain>
    </source>
</reference>
<sequence>MGANIDQAKYDGFIPLCIASQRGHGWNHTSYYRTTPLITASEFGYSDIVALLLSAGVNQATNYGVTSLCLASQNGYKDIYITQSAPSSLDLQDGLTPTYAASMHNRPEIVSLLLSKRANVNQAKTVGDATPLYIASLNGHEAVDGQTALHCAALDGHEKVVEILIVAKADVNAVTELVETPLHSAAQRGHTAIILLFLDANANLDMKSNT</sequence>
<name>A0A1V9ZNH2_9STRA</name>
<feature type="repeat" description="ANK" evidence="3">
    <location>
        <begin position="144"/>
        <end position="176"/>
    </location>
</feature>
<dbReference type="SUPFAM" id="SSF48403">
    <property type="entry name" value="Ankyrin repeat"/>
    <property type="match status" value="1"/>
</dbReference>
<accession>A0A1V9ZNH2</accession>
<keyword evidence="5" id="KW-1185">Reference proteome</keyword>
<evidence type="ECO:0000313" key="5">
    <source>
        <dbReference type="Proteomes" id="UP000243217"/>
    </source>
</evidence>
<dbReference type="PANTHER" id="PTHR24123">
    <property type="entry name" value="ANKYRIN REPEAT-CONTAINING"/>
    <property type="match status" value="1"/>
</dbReference>
<evidence type="ECO:0000313" key="4">
    <source>
        <dbReference type="EMBL" id="OQR99538.1"/>
    </source>
</evidence>
<dbReference type="Pfam" id="PF12796">
    <property type="entry name" value="Ank_2"/>
    <property type="match status" value="3"/>
</dbReference>
<feature type="repeat" description="ANK" evidence="3">
    <location>
        <begin position="93"/>
        <end position="125"/>
    </location>
</feature>
<dbReference type="Proteomes" id="UP000243217">
    <property type="component" value="Unassembled WGS sequence"/>
</dbReference>
<protein>
    <submittedName>
        <fullName evidence="4">Ankyrin 2,3/unc44</fullName>
    </submittedName>
</protein>
<dbReference type="EMBL" id="JNBS01001798">
    <property type="protein sequence ID" value="OQR99538.1"/>
    <property type="molecule type" value="Genomic_DNA"/>
</dbReference>
<dbReference type="STRING" id="74557.A0A1V9ZNH2"/>
<dbReference type="InterPro" id="IPR002110">
    <property type="entry name" value="Ankyrin_rpt"/>
</dbReference>
<feature type="repeat" description="ANK" evidence="3">
    <location>
        <begin position="177"/>
        <end position="209"/>
    </location>
</feature>
<gene>
    <name evidence="4" type="ORF">THRCLA_06475</name>
</gene>
<evidence type="ECO:0000256" key="3">
    <source>
        <dbReference type="PROSITE-ProRule" id="PRU00023"/>
    </source>
</evidence>
<organism evidence="4 5">
    <name type="scientific">Thraustotheca clavata</name>
    <dbReference type="NCBI Taxonomy" id="74557"/>
    <lineage>
        <taxon>Eukaryota</taxon>
        <taxon>Sar</taxon>
        <taxon>Stramenopiles</taxon>
        <taxon>Oomycota</taxon>
        <taxon>Saprolegniomycetes</taxon>
        <taxon>Saprolegniales</taxon>
        <taxon>Achlyaceae</taxon>
        <taxon>Thraustotheca</taxon>
    </lineage>
</organism>
<dbReference type="OrthoDB" id="19174at2759"/>
<dbReference type="InterPro" id="IPR051165">
    <property type="entry name" value="Multifunctional_ANK_Repeat"/>
</dbReference>
<dbReference type="Gene3D" id="1.25.40.20">
    <property type="entry name" value="Ankyrin repeat-containing domain"/>
    <property type="match status" value="3"/>
</dbReference>
<keyword evidence="2 3" id="KW-0040">ANK repeat</keyword>
<dbReference type="SMART" id="SM00248">
    <property type="entry name" value="ANK"/>
    <property type="match status" value="4"/>
</dbReference>
<dbReference type="PROSITE" id="PS50088">
    <property type="entry name" value="ANK_REPEAT"/>
    <property type="match status" value="3"/>
</dbReference>
<proteinExistence type="predicted"/>
<evidence type="ECO:0000256" key="2">
    <source>
        <dbReference type="ARBA" id="ARBA00023043"/>
    </source>
</evidence>
<dbReference type="PROSITE" id="PS50297">
    <property type="entry name" value="ANK_REP_REGION"/>
    <property type="match status" value="3"/>
</dbReference>
<dbReference type="PANTHER" id="PTHR24123:SF33">
    <property type="entry name" value="PROTEIN HOS4"/>
    <property type="match status" value="1"/>
</dbReference>